<keyword evidence="3" id="KW-1185">Reference proteome</keyword>
<feature type="transmembrane region" description="Helical" evidence="1">
    <location>
        <begin position="87"/>
        <end position="106"/>
    </location>
</feature>
<evidence type="ECO:0000256" key="1">
    <source>
        <dbReference type="SAM" id="Phobius"/>
    </source>
</evidence>
<evidence type="ECO:0000313" key="2">
    <source>
        <dbReference type="EMBL" id="MDR6966282.1"/>
    </source>
</evidence>
<protein>
    <submittedName>
        <fullName evidence="2">Membrane protein</fullName>
    </submittedName>
</protein>
<dbReference type="EMBL" id="JAVDVI010000001">
    <property type="protein sequence ID" value="MDR6966282.1"/>
    <property type="molecule type" value="Genomic_DNA"/>
</dbReference>
<organism evidence="2 3">
    <name type="scientific">Flavobacterium arsenatis</name>
    <dbReference type="NCBI Taxonomy" id="1484332"/>
    <lineage>
        <taxon>Bacteria</taxon>
        <taxon>Pseudomonadati</taxon>
        <taxon>Bacteroidota</taxon>
        <taxon>Flavobacteriia</taxon>
        <taxon>Flavobacteriales</taxon>
        <taxon>Flavobacteriaceae</taxon>
        <taxon>Flavobacterium</taxon>
    </lineage>
</organism>
<name>A0ABU1TKF1_9FLAO</name>
<proteinExistence type="predicted"/>
<feature type="transmembrane region" description="Helical" evidence="1">
    <location>
        <begin position="7"/>
        <end position="24"/>
    </location>
</feature>
<evidence type="ECO:0000313" key="3">
    <source>
        <dbReference type="Proteomes" id="UP001255185"/>
    </source>
</evidence>
<keyword evidence="1" id="KW-1133">Transmembrane helix</keyword>
<feature type="transmembrane region" description="Helical" evidence="1">
    <location>
        <begin position="62"/>
        <end position="81"/>
    </location>
</feature>
<dbReference type="Proteomes" id="UP001255185">
    <property type="component" value="Unassembled WGS sequence"/>
</dbReference>
<reference evidence="2 3" key="1">
    <citation type="submission" date="2023-07" db="EMBL/GenBank/DDBJ databases">
        <title>Sorghum-associated microbial communities from plants grown in Nebraska, USA.</title>
        <authorList>
            <person name="Schachtman D."/>
        </authorList>
    </citation>
    <scope>NUCLEOTIDE SEQUENCE [LARGE SCALE GENOMIC DNA]</scope>
    <source>
        <strain evidence="2 3">3773</strain>
    </source>
</reference>
<accession>A0ABU1TKF1</accession>
<keyword evidence="1" id="KW-0812">Transmembrane</keyword>
<gene>
    <name evidence="2" type="ORF">J2X31_000275</name>
</gene>
<dbReference type="RefSeq" id="WP_310023776.1">
    <property type="nucleotide sequence ID" value="NZ_JAVDVI010000001.1"/>
</dbReference>
<keyword evidence="1" id="KW-0472">Membrane</keyword>
<comment type="caution">
    <text evidence="2">The sequence shown here is derived from an EMBL/GenBank/DDBJ whole genome shotgun (WGS) entry which is preliminary data.</text>
</comment>
<feature type="transmembrane region" description="Helical" evidence="1">
    <location>
        <begin position="30"/>
        <end position="50"/>
    </location>
</feature>
<sequence length="110" mass="12570">MKSINMLNYVMMAIPVLLGLAGILDESFYAYALFSLIPLGIFQVGVALTYNSDLKENIHFKIYGFSVILFFFMAFTAGFWWDFAEPYGGIVYCMPPILAIYFTIILHKKQ</sequence>